<dbReference type="RefSeq" id="WP_326617671.1">
    <property type="nucleotide sequence ID" value="NZ_CP109106.1"/>
</dbReference>
<feature type="compositionally biased region" description="Basic and acidic residues" evidence="1">
    <location>
        <begin position="1"/>
        <end position="11"/>
    </location>
</feature>
<evidence type="ECO:0000313" key="2">
    <source>
        <dbReference type="EMBL" id="WSB68225.1"/>
    </source>
</evidence>
<name>A0ABZ1FD85_9ACTN</name>
<dbReference type="EMBL" id="CP109106">
    <property type="protein sequence ID" value="WSB68225.1"/>
    <property type="molecule type" value="Genomic_DNA"/>
</dbReference>
<sequence length="143" mass="16389">MSHYFFTDEPRPAPFNADDLTKEGSDELSTFLAQRVLELRESHAAGSPEDRAARALEMSAGALVDELNLRFEDEEPETLRARMRAWNQLVFVVWPWEGTAGYDAHRWRLVKHVDADAAVEAARHLLQSREELAEKKRTERAGR</sequence>
<dbReference type="Proteomes" id="UP001344251">
    <property type="component" value="Chromosome"/>
</dbReference>
<protein>
    <submittedName>
        <fullName evidence="2">Uncharacterized protein</fullName>
    </submittedName>
</protein>
<feature type="region of interest" description="Disordered" evidence="1">
    <location>
        <begin position="1"/>
        <end position="20"/>
    </location>
</feature>
<reference evidence="2 3" key="1">
    <citation type="submission" date="2022-10" db="EMBL/GenBank/DDBJ databases">
        <title>The complete genomes of actinobacterial strains from the NBC collection.</title>
        <authorList>
            <person name="Joergensen T.S."/>
            <person name="Alvarez Arevalo M."/>
            <person name="Sterndorff E.B."/>
            <person name="Faurdal D."/>
            <person name="Vuksanovic O."/>
            <person name="Mourched A.-S."/>
            <person name="Charusanti P."/>
            <person name="Shaw S."/>
            <person name="Blin K."/>
            <person name="Weber T."/>
        </authorList>
    </citation>
    <scope>NUCLEOTIDE SEQUENCE [LARGE SCALE GENOMIC DNA]</scope>
    <source>
        <strain evidence="2 3">NBC 01774</strain>
    </source>
</reference>
<gene>
    <name evidence="2" type="ORF">OG863_09800</name>
</gene>
<keyword evidence="3" id="KW-1185">Reference proteome</keyword>
<accession>A0ABZ1FD85</accession>
<organism evidence="2 3">
    <name type="scientific">Streptomyces decoyicus</name>
    <dbReference type="NCBI Taxonomy" id="249567"/>
    <lineage>
        <taxon>Bacteria</taxon>
        <taxon>Bacillati</taxon>
        <taxon>Actinomycetota</taxon>
        <taxon>Actinomycetes</taxon>
        <taxon>Kitasatosporales</taxon>
        <taxon>Streptomycetaceae</taxon>
        <taxon>Streptomyces</taxon>
    </lineage>
</organism>
<evidence type="ECO:0000313" key="3">
    <source>
        <dbReference type="Proteomes" id="UP001344251"/>
    </source>
</evidence>
<proteinExistence type="predicted"/>
<evidence type="ECO:0000256" key="1">
    <source>
        <dbReference type="SAM" id="MobiDB-lite"/>
    </source>
</evidence>